<feature type="domain" description="Flavin reductase like" evidence="2">
    <location>
        <begin position="10"/>
        <end position="147"/>
    </location>
</feature>
<organism evidence="3 4">
    <name type="scientific">Yaniella flava</name>
    <dbReference type="NCBI Taxonomy" id="287930"/>
    <lineage>
        <taxon>Bacteria</taxon>
        <taxon>Bacillati</taxon>
        <taxon>Actinomycetota</taxon>
        <taxon>Actinomycetes</taxon>
        <taxon>Micrococcales</taxon>
        <taxon>Micrococcaceae</taxon>
        <taxon>Yaniella</taxon>
    </lineage>
</organism>
<evidence type="ECO:0000256" key="1">
    <source>
        <dbReference type="ARBA" id="ARBA00023002"/>
    </source>
</evidence>
<comment type="caution">
    <text evidence="3">The sequence shown here is derived from an EMBL/GenBank/DDBJ whole genome shotgun (WGS) entry which is preliminary data.</text>
</comment>
<protein>
    <submittedName>
        <fullName evidence="3">Flavin reductase family protein</fullName>
    </submittedName>
</protein>
<dbReference type="PANTHER" id="PTHR30466:SF15">
    <property type="entry name" value="POSSIBLE OXIDOREDUCTASE"/>
    <property type="match status" value="1"/>
</dbReference>
<gene>
    <name evidence="3" type="ORF">GCM10009720_03720</name>
</gene>
<dbReference type="InterPro" id="IPR050268">
    <property type="entry name" value="NADH-dep_flavin_reductase"/>
</dbReference>
<keyword evidence="4" id="KW-1185">Reference proteome</keyword>
<dbReference type="InterPro" id="IPR012349">
    <property type="entry name" value="Split_barrel_FMN-bd"/>
</dbReference>
<reference evidence="3 4" key="1">
    <citation type="journal article" date="2019" name="Int. J. Syst. Evol. Microbiol.">
        <title>The Global Catalogue of Microorganisms (GCM) 10K type strain sequencing project: providing services to taxonomists for standard genome sequencing and annotation.</title>
        <authorList>
            <consortium name="The Broad Institute Genomics Platform"/>
            <consortium name="The Broad Institute Genome Sequencing Center for Infectious Disease"/>
            <person name="Wu L."/>
            <person name="Ma J."/>
        </authorList>
    </citation>
    <scope>NUCLEOTIDE SEQUENCE [LARGE SCALE GENOMIC DNA]</scope>
    <source>
        <strain evidence="3 4">JCM 13595</strain>
    </source>
</reference>
<evidence type="ECO:0000313" key="4">
    <source>
        <dbReference type="Proteomes" id="UP001501461"/>
    </source>
</evidence>
<dbReference type="EMBL" id="BAAAMN010000007">
    <property type="protein sequence ID" value="GAA2027248.1"/>
    <property type="molecule type" value="Genomic_DNA"/>
</dbReference>
<keyword evidence="1" id="KW-0560">Oxidoreductase</keyword>
<dbReference type="Proteomes" id="UP001501461">
    <property type="component" value="Unassembled WGS sequence"/>
</dbReference>
<dbReference type="Pfam" id="PF01613">
    <property type="entry name" value="Flavin_Reduct"/>
    <property type="match status" value="1"/>
</dbReference>
<sequence length="169" mass="18254">MSKHPFQTLMGSVNSALVVVTTSVENTQAGCLVGYHSQASISPQHYCIWLSKANHTYRVGLRATHFAVHFLTADDLALAQQFGTHSGQHVNKFADLDVATDAQSMPLLADCPNHMVLERISLLDDGGDHVCVTGKVVSAHSNEKFTPLRVADIGKLAPAHGSDERIIEP</sequence>
<dbReference type="SMART" id="SM00903">
    <property type="entry name" value="Flavin_Reduct"/>
    <property type="match status" value="1"/>
</dbReference>
<dbReference type="Gene3D" id="2.30.110.10">
    <property type="entry name" value="Electron Transport, Fmn-binding Protein, Chain A"/>
    <property type="match status" value="1"/>
</dbReference>
<dbReference type="SUPFAM" id="SSF50475">
    <property type="entry name" value="FMN-binding split barrel"/>
    <property type="match status" value="1"/>
</dbReference>
<accession>A0ABN2U2H5</accession>
<dbReference type="PANTHER" id="PTHR30466">
    <property type="entry name" value="FLAVIN REDUCTASE"/>
    <property type="match status" value="1"/>
</dbReference>
<proteinExistence type="predicted"/>
<dbReference type="InterPro" id="IPR002563">
    <property type="entry name" value="Flavin_Rdtase-like_dom"/>
</dbReference>
<dbReference type="RefSeq" id="WP_343955902.1">
    <property type="nucleotide sequence ID" value="NZ_BAAAMN010000007.1"/>
</dbReference>
<evidence type="ECO:0000313" key="3">
    <source>
        <dbReference type="EMBL" id="GAA2027248.1"/>
    </source>
</evidence>
<evidence type="ECO:0000259" key="2">
    <source>
        <dbReference type="SMART" id="SM00903"/>
    </source>
</evidence>
<name>A0ABN2U2H5_9MICC</name>